<dbReference type="KEGG" id="pco:PHACADRAFT_211550"/>
<accession>K5VLI6</accession>
<reference evidence="4 5" key="1">
    <citation type="journal article" date="2012" name="BMC Genomics">
        <title>Comparative genomics of the white-rot fungi, Phanerochaete carnosa and P. chrysosporium, to elucidate the genetic basis of the distinct wood types they colonize.</title>
        <authorList>
            <person name="Suzuki H."/>
            <person name="MacDonald J."/>
            <person name="Syed K."/>
            <person name="Salamov A."/>
            <person name="Hori C."/>
            <person name="Aerts A."/>
            <person name="Henrissat B."/>
            <person name="Wiebenga A."/>
            <person name="vanKuyk P.A."/>
            <person name="Barry K."/>
            <person name="Lindquist E."/>
            <person name="LaButti K."/>
            <person name="Lapidus A."/>
            <person name="Lucas S."/>
            <person name="Coutinho P."/>
            <person name="Gong Y."/>
            <person name="Samejima M."/>
            <person name="Mahadevan R."/>
            <person name="Abou-Zaid M."/>
            <person name="de Vries R.P."/>
            <person name="Igarashi K."/>
            <person name="Yadav J.S."/>
            <person name="Grigoriev I.V."/>
            <person name="Master E.R."/>
        </authorList>
    </citation>
    <scope>NUCLEOTIDE SEQUENCE [LARGE SCALE GENOMIC DNA]</scope>
    <source>
        <strain evidence="4 5">HHB-10118-sp</strain>
    </source>
</reference>
<evidence type="ECO:0000313" key="4">
    <source>
        <dbReference type="EMBL" id="EKM52278.1"/>
    </source>
</evidence>
<evidence type="ECO:0000259" key="3">
    <source>
        <dbReference type="Pfam" id="PF07993"/>
    </source>
</evidence>
<keyword evidence="2" id="KW-0597">Phosphoprotein</keyword>
<keyword evidence="1" id="KW-0596">Phosphopantetheine</keyword>
<proteinExistence type="predicted"/>
<gene>
    <name evidence="4" type="ORF">PHACADRAFT_211550</name>
</gene>
<dbReference type="InParanoid" id="K5VLI6"/>
<dbReference type="AlphaFoldDB" id="K5VLI6"/>
<dbReference type="RefSeq" id="XP_007398630.1">
    <property type="nucleotide sequence ID" value="XM_007398568.1"/>
</dbReference>
<dbReference type="GeneID" id="18913122"/>
<dbReference type="SUPFAM" id="SSF56801">
    <property type="entry name" value="Acetyl-CoA synthetase-like"/>
    <property type="match status" value="1"/>
</dbReference>
<dbReference type="PANTHER" id="PTHR43439:SF2">
    <property type="entry name" value="ENZYME, PUTATIVE (JCVI)-RELATED"/>
    <property type="match status" value="1"/>
</dbReference>
<feature type="domain" description="Thioester reductase (TE)" evidence="3">
    <location>
        <begin position="353"/>
        <end position="591"/>
    </location>
</feature>
<sequence>MYSGVLGHFFPDVLGKDWFYFRINRHASVELVPAGPGIYELIAIQTATHFLPIINTKINSHDGFATNDLLEKHPEKEGFWRIYGRADDQITLANGYKTNPGPIEAALCEDSKVKAALLFGRAQTHVGALVFPTEHVDPADAEGVLRFRDHVWPTVERVNATVPKHSQIFKQMILVASPSKPLLYTEKHTVRKGATLQQYDEEIKTMYILDDADGPEHLIAPESWTLTDAKNFVRATVRQYAPTVTSDSQDLFEHGCTSLHALWIGNTIIQALQLSREHRSRNFVYRHPTVDSLSDFVFGLAQGRTSPNSEEAQLQASRAARMFALVEQLSSNLPPVSQGAPVVDDRGKAVVIVTGTTGALGANVLAKLLGAEDVAQVYSLDRTAPDGVPLARRLEESLEKRCLDPRLLLSPKLTSLEADFTVPGLGLPDDTQQELRTSVTHVLHLGWPVNFNLALESFGDALEGLRELVNFALASATRPRLVFASSAGIFQGPGSVGPVLEQPIHDPSAIAELGYTESKWVAEQVLARAAKTRGLQTQVVRLGQLTGGAGGCWDTKEWVPALVRTSIFLKCLPRLSGDAQWLPLDCAAAAIIEARDAPHDILHLVHPDPVPLSSMMEMISEELSLQLCSYDEWLGMLEKHAAADAIDEAAAQELPALKALDFFRGLRSAGTADADVRCGNAAQASGSLGRARRLGAEDVKAWVEYWKAVGFF</sequence>
<dbReference type="HOGENOM" id="CLU_002220_4_0_1"/>
<keyword evidence="5" id="KW-1185">Reference proteome</keyword>
<dbReference type="EMBL" id="JH930475">
    <property type="protein sequence ID" value="EKM52278.1"/>
    <property type="molecule type" value="Genomic_DNA"/>
</dbReference>
<evidence type="ECO:0000256" key="1">
    <source>
        <dbReference type="ARBA" id="ARBA00022450"/>
    </source>
</evidence>
<organism evidence="4 5">
    <name type="scientific">Phanerochaete carnosa (strain HHB-10118-sp)</name>
    <name type="common">White-rot fungus</name>
    <name type="synonym">Peniophora carnosa</name>
    <dbReference type="NCBI Taxonomy" id="650164"/>
    <lineage>
        <taxon>Eukaryota</taxon>
        <taxon>Fungi</taxon>
        <taxon>Dikarya</taxon>
        <taxon>Basidiomycota</taxon>
        <taxon>Agaricomycotina</taxon>
        <taxon>Agaricomycetes</taxon>
        <taxon>Polyporales</taxon>
        <taxon>Phanerochaetaceae</taxon>
        <taxon>Phanerochaete</taxon>
    </lineage>
</organism>
<dbReference type="InterPro" id="IPR013120">
    <property type="entry name" value="FAR_NAD-bd"/>
</dbReference>
<name>K5VLI6_PHACS</name>
<dbReference type="Pfam" id="PF23562">
    <property type="entry name" value="AMP-binding_C_3"/>
    <property type="match status" value="1"/>
</dbReference>
<dbReference type="InterPro" id="IPR036291">
    <property type="entry name" value="NAD(P)-bd_dom_sf"/>
</dbReference>
<dbReference type="STRING" id="650164.K5VLI6"/>
<dbReference type="Proteomes" id="UP000008370">
    <property type="component" value="Unassembled WGS sequence"/>
</dbReference>
<protein>
    <recommendedName>
        <fullName evidence="3">Thioester reductase (TE) domain-containing protein</fullName>
    </recommendedName>
</protein>
<dbReference type="OrthoDB" id="429813at2759"/>
<evidence type="ECO:0000256" key="2">
    <source>
        <dbReference type="ARBA" id="ARBA00022553"/>
    </source>
</evidence>
<dbReference type="PANTHER" id="PTHR43439">
    <property type="entry name" value="PHENYLACETATE-COENZYME A LIGASE"/>
    <property type="match status" value="1"/>
</dbReference>
<dbReference type="SUPFAM" id="SSF51735">
    <property type="entry name" value="NAD(P)-binding Rossmann-fold domains"/>
    <property type="match status" value="1"/>
</dbReference>
<dbReference type="InterPro" id="IPR051414">
    <property type="entry name" value="Adenylate-forming_Reductase"/>
</dbReference>
<dbReference type="Pfam" id="PF07993">
    <property type="entry name" value="NAD_binding_4"/>
    <property type="match status" value="1"/>
</dbReference>
<dbReference type="Gene3D" id="3.40.50.720">
    <property type="entry name" value="NAD(P)-binding Rossmann-like Domain"/>
    <property type="match status" value="1"/>
</dbReference>
<evidence type="ECO:0000313" key="5">
    <source>
        <dbReference type="Proteomes" id="UP000008370"/>
    </source>
</evidence>